<dbReference type="InterPro" id="IPR018022">
    <property type="entry name" value="IPT"/>
</dbReference>
<evidence type="ECO:0000256" key="4">
    <source>
        <dbReference type="ARBA" id="ARBA00022840"/>
    </source>
</evidence>
<dbReference type="InterPro" id="IPR027417">
    <property type="entry name" value="P-loop_NTPase"/>
</dbReference>
<evidence type="ECO:0008006" key="8">
    <source>
        <dbReference type="Google" id="ProtNLM"/>
    </source>
</evidence>
<dbReference type="EMBL" id="CAWYQH010000174">
    <property type="protein sequence ID" value="CAK8698087.1"/>
    <property type="molecule type" value="Genomic_DNA"/>
</dbReference>
<keyword evidence="7" id="KW-1185">Reference proteome</keyword>
<evidence type="ECO:0000256" key="3">
    <source>
        <dbReference type="ARBA" id="ARBA00022741"/>
    </source>
</evidence>
<sequence>MQITKFSALKSAALRRATSAMFCTNHKPLLVILGATGAGKSKLALDIAAKVGGEIISADAMQVYKGLDIVTNKVTKEEQDVCPHHMIGFLSPKEEFTIVDFQKNTMKIIDEIHKRNRLPILVGGTNYYVESILFDFLLKTKGQDSDLTKSNIEHRMALNDLSYIDAHKQLVEVDPDYAAFLHPRDKRKVIRALEVFYETGKRMSEHIAQQRTQSGGSYIGGPVRFPDSCVMWVQCEPEVLKDRIYRRVDKMISRGLLKELSEFHEEYNKERLREGLEPNYEHGIFQSIGFKEFHSYLVATSSNAHENPQILAEATERMKLSTWQYAKYQKKWINKRIVNRPISVDVYGLDATDPEMWDEKVFTPAMKILKSHFKSNSGLSIVLNDIPDEDYHLQPLEKQTAADCKKSNRFKACIVCDGKLIIESDWEGHIKSKKHKHFYRKMQKKLELTSEILEARQNHLSQRNHNNEVSIERIKSAEENKLIMRKQALETGPISTETTDSI</sequence>
<evidence type="ECO:0000256" key="1">
    <source>
        <dbReference type="ARBA" id="ARBA00005842"/>
    </source>
</evidence>
<evidence type="ECO:0000313" key="6">
    <source>
        <dbReference type="EMBL" id="CAK8698087.1"/>
    </source>
</evidence>
<dbReference type="Gene3D" id="1.10.20.140">
    <property type="match status" value="1"/>
</dbReference>
<name>A0ABP0H2I5_CLALP</name>
<dbReference type="Gene3D" id="3.40.50.300">
    <property type="entry name" value="P-loop containing nucleotide triphosphate hydrolases"/>
    <property type="match status" value="1"/>
</dbReference>
<accession>A0ABP0H2I5</accession>
<comment type="similarity">
    <text evidence="1 5">Belongs to the IPP transferase family.</text>
</comment>
<reference evidence="6 7" key="1">
    <citation type="submission" date="2024-02" db="EMBL/GenBank/DDBJ databases">
        <authorList>
            <person name="Daric V."/>
            <person name="Darras S."/>
        </authorList>
    </citation>
    <scope>NUCLEOTIDE SEQUENCE [LARGE SCALE GENOMIC DNA]</scope>
</reference>
<dbReference type="NCBIfam" id="TIGR00174">
    <property type="entry name" value="miaA"/>
    <property type="match status" value="1"/>
</dbReference>
<dbReference type="HAMAP" id="MF_00185">
    <property type="entry name" value="IPP_trans"/>
    <property type="match status" value="1"/>
</dbReference>
<dbReference type="Proteomes" id="UP001642483">
    <property type="component" value="Unassembled WGS sequence"/>
</dbReference>
<comment type="caution">
    <text evidence="6">The sequence shown here is derived from an EMBL/GenBank/DDBJ whole genome shotgun (WGS) entry which is preliminary data.</text>
</comment>
<dbReference type="SUPFAM" id="SSF52540">
    <property type="entry name" value="P-loop containing nucleoside triphosphate hydrolases"/>
    <property type="match status" value="2"/>
</dbReference>
<dbReference type="InterPro" id="IPR039657">
    <property type="entry name" value="Dimethylallyltransferase"/>
</dbReference>
<keyword evidence="2 5" id="KW-0808">Transferase</keyword>
<evidence type="ECO:0000313" key="7">
    <source>
        <dbReference type="Proteomes" id="UP001642483"/>
    </source>
</evidence>
<protein>
    <recommendedName>
        <fullName evidence="8">tRNA dimethylallyltransferase</fullName>
    </recommendedName>
</protein>
<keyword evidence="3 5" id="KW-0547">Nucleotide-binding</keyword>
<keyword evidence="4 5" id="KW-0067">ATP-binding</keyword>
<gene>
    <name evidence="6" type="ORF">CVLEPA_LOCUS31561</name>
</gene>
<dbReference type="PANTHER" id="PTHR11088">
    <property type="entry name" value="TRNA DIMETHYLALLYLTRANSFERASE"/>
    <property type="match status" value="1"/>
</dbReference>
<evidence type="ECO:0000256" key="5">
    <source>
        <dbReference type="RuleBase" id="RU003785"/>
    </source>
</evidence>
<proteinExistence type="inferred from homology"/>
<dbReference type="Pfam" id="PF01715">
    <property type="entry name" value="IPPT"/>
    <property type="match status" value="1"/>
</dbReference>
<dbReference type="PANTHER" id="PTHR11088:SF89">
    <property type="entry name" value="TRNA DIMETHYLALLYLTRANSFERASE"/>
    <property type="match status" value="1"/>
</dbReference>
<evidence type="ECO:0000256" key="2">
    <source>
        <dbReference type="ARBA" id="ARBA00022679"/>
    </source>
</evidence>
<organism evidence="6 7">
    <name type="scientific">Clavelina lepadiformis</name>
    <name type="common">Light-bulb sea squirt</name>
    <name type="synonym">Ascidia lepadiformis</name>
    <dbReference type="NCBI Taxonomy" id="159417"/>
    <lineage>
        <taxon>Eukaryota</taxon>
        <taxon>Metazoa</taxon>
        <taxon>Chordata</taxon>
        <taxon>Tunicata</taxon>
        <taxon>Ascidiacea</taxon>
        <taxon>Aplousobranchia</taxon>
        <taxon>Clavelinidae</taxon>
        <taxon>Clavelina</taxon>
    </lineage>
</organism>